<organism evidence="2 3">
    <name type="scientific">Postia placenta MAD-698-R-SB12</name>
    <dbReference type="NCBI Taxonomy" id="670580"/>
    <lineage>
        <taxon>Eukaryota</taxon>
        <taxon>Fungi</taxon>
        <taxon>Dikarya</taxon>
        <taxon>Basidiomycota</taxon>
        <taxon>Agaricomycotina</taxon>
        <taxon>Agaricomycetes</taxon>
        <taxon>Polyporales</taxon>
        <taxon>Adustoporiaceae</taxon>
        <taxon>Rhodonia</taxon>
    </lineage>
</organism>
<evidence type="ECO:0000313" key="3">
    <source>
        <dbReference type="Proteomes" id="UP000194127"/>
    </source>
</evidence>
<proteinExistence type="predicted"/>
<evidence type="ECO:0000313" key="2">
    <source>
        <dbReference type="EMBL" id="OSX66749.1"/>
    </source>
</evidence>
<name>A0A1X6NDN8_9APHY</name>
<feature type="region of interest" description="Disordered" evidence="1">
    <location>
        <begin position="26"/>
        <end position="80"/>
    </location>
</feature>
<dbReference type="EMBL" id="KZ110592">
    <property type="protein sequence ID" value="OSX66749.1"/>
    <property type="molecule type" value="Genomic_DNA"/>
</dbReference>
<protein>
    <submittedName>
        <fullName evidence="2">Uncharacterized protein</fullName>
    </submittedName>
</protein>
<dbReference type="RefSeq" id="XP_024343543.1">
    <property type="nucleotide sequence ID" value="XM_024480394.1"/>
</dbReference>
<dbReference type="AlphaFoldDB" id="A0A1X6NDN8"/>
<reference evidence="2 3" key="1">
    <citation type="submission" date="2017-04" db="EMBL/GenBank/DDBJ databases">
        <title>Genome Sequence of the Model Brown-Rot Fungus Postia placenta SB12.</title>
        <authorList>
            <consortium name="DOE Joint Genome Institute"/>
            <person name="Gaskell J."/>
            <person name="Kersten P."/>
            <person name="Larrondo L.F."/>
            <person name="Canessa P."/>
            <person name="Martinez D."/>
            <person name="Hibbett D."/>
            <person name="Schmoll M."/>
            <person name="Kubicek C.P."/>
            <person name="Martinez A.T."/>
            <person name="Yadav J."/>
            <person name="Master E."/>
            <person name="Magnuson J.K."/>
            <person name="James T."/>
            <person name="Yaver D."/>
            <person name="Berka R."/>
            <person name="Labutti K."/>
            <person name="Lipzen A."/>
            <person name="Aerts A."/>
            <person name="Barry K."/>
            <person name="Henrissat B."/>
            <person name="Blanchette R."/>
            <person name="Grigoriev I."/>
            <person name="Cullen D."/>
        </authorList>
    </citation>
    <scope>NUCLEOTIDE SEQUENCE [LARGE SCALE GENOMIC DNA]</scope>
    <source>
        <strain evidence="2 3">MAD-698-R-SB12</strain>
    </source>
</reference>
<evidence type="ECO:0000256" key="1">
    <source>
        <dbReference type="SAM" id="MobiDB-lite"/>
    </source>
</evidence>
<keyword evidence="3" id="KW-1185">Reference proteome</keyword>
<feature type="compositionally biased region" description="Basic residues" evidence="1">
    <location>
        <begin position="42"/>
        <end position="53"/>
    </location>
</feature>
<gene>
    <name evidence="2" type="ORF">POSPLADRAFT_1053365</name>
</gene>
<sequence length="264" mass="28184">MADASPPTGPAPRGALRVEMGCARPLATQQQQRQRAGLAAARARRRQRRRSACRTHAGSTVRCAHGASGTQPRRSERAWMDEKTRTDAAAFRRPAFSHSSCPGEQIRERAGARATGADTGATRHCTLLVCERATVDQADGRGRGKCTAERDIRVERGQGGTVASSCFFDGAFAVLKGVAVSLLLVRCPWYVFPAVPRSTGPSTGSRMHVVGLPMDAASHPVLHGRRLLQQPPLPPSGLYLSWSFVSTTWCGAAEARAAGARGSM</sequence>
<feature type="compositionally biased region" description="Low complexity" evidence="1">
    <location>
        <begin position="26"/>
        <end position="41"/>
    </location>
</feature>
<accession>A0A1X6NDN8</accession>
<dbReference type="GeneID" id="36325344"/>
<dbReference type="Proteomes" id="UP000194127">
    <property type="component" value="Unassembled WGS sequence"/>
</dbReference>